<dbReference type="Pfam" id="PF25944">
    <property type="entry name" value="Beta-barrel_RND"/>
    <property type="match status" value="1"/>
</dbReference>
<evidence type="ECO:0000313" key="10">
    <source>
        <dbReference type="EMBL" id="QEX15111.1"/>
    </source>
</evidence>
<dbReference type="AlphaFoldDB" id="A0A5J6MDF4"/>
<evidence type="ECO:0000256" key="5">
    <source>
        <dbReference type="SAM" id="MobiDB-lite"/>
    </source>
</evidence>
<protein>
    <submittedName>
        <fullName evidence="10">Secretion protein HlyD</fullName>
    </submittedName>
</protein>
<dbReference type="InterPro" id="IPR006143">
    <property type="entry name" value="RND_pump_MFP"/>
</dbReference>
<dbReference type="Pfam" id="PF25967">
    <property type="entry name" value="RND-MFP_C"/>
    <property type="match status" value="1"/>
</dbReference>
<evidence type="ECO:0000256" key="2">
    <source>
        <dbReference type="ARBA" id="ARBA00009477"/>
    </source>
</evidence>
<dbReference type="PANTHER" id="PTHR30469:SF33">
    <property type="entry name" value="SLR1207 PROTEIN"/>
    <property type="match status" value="1"/>
</dbReference>
<dbReference type="NCBIfam" id="TIGR01730">
    <property type="entry name" value="RND_mfp"/>
    <property type="match status" value="1"/>
</dbReference>
<feature type="domain" description="Multidrug resistance protein MdtA-like barrel-sandwich hybrid" evidence="7">
    <location>
        <begin position="92"/>
        <end position="247"/>
    </location>
</feature>
<keyword evidence="6" id="KW-0472">Membrane</keyword>
<dbReference type="KEGG" id="htq:FRZ44_03910"/>
<proteinExistence type="inferred from homology"/>
<comment type="subcellular location">
    <subcellularLocation>
        <location evidence="1">Cell membrane</location>
    </subcellularLocation>
</comment>
<dbReference type="Proteomes" id="UP000326202">
    <property type="component" value="Chromosome"/>
</dbReference>
<dbReference type="RefSeq" id="WP_151175598.1">
    <property type="nucleotide sequence ID" value="NZ_CP042906.1"/>
</dbReference>
<dbReference type="InterPro" id="IPR058625">
    <property type="entry name" value="MdtA-like_BSH"/>
</dbReference>
<keyword evidence="4" id="KW-0175">Coiled coil</keyword>
<evidence type="ECO:0000256" key="6">
    <source>
        <dbReference type="SAM" id="Phobius"/>
    </source>
</evidence>
<name>A0A5J6MDF4_9PROT</name>
<gene>
    <name evidence="10" type="ORF">FRZ44_03910</name>
</gene>
<feature type="domain" description="Multidrug resistance protein MdtA-like beta-barrel" evidence="8">
    <location>
        <begin position="254"/>
        <end position="329"/>
    </location>
</feature>
<organism evidence="10 11">
    <name type="scientific">Hypericibacter terrae</name>
    <dbReference type="NCBI Taxonomy" id="2602015"/>
    <lineage>
        <taxon>Bacteria</taxon>
        <taxon>Pseudomonadati</taxon>
        <taxon>Pseudomonadota</taxon>
        <taxon>Alphaproteobacteria</taxon>
        <taxon>Rhodospirillales</taxon>
        <taxon>Dongiaceae</taxon>
        <taxon>Hypericibacter</taxon>
    </lineage>
</organism>
<reference evidence="10 11" key="1">
    <citation type="submission" date="2019-08" db="EMBL/GenBank/DDBJ databases">
        <title>Hyperibacter terrae gen. nov., sp. nov. and Hyperibacter viscosus sp. nov., two new members in the family Rhodospirillaceae isolated from the rhizosphere of Hypericum perforatum.</title>
        <authorList>
            <person name="Noviana Z."/>
        </authorList>
    </citation>
    <scope>NUCLEOTIDE SEQUENCE [LARGE SCALE GENOMIC DNA]</scope>
    <source>
        <strain evidence="10 11">R5913</strain>
    </source>
</reference>
<evidence type="ECO:0000256" key="1">
    <source>
        <dbReference type="ARBA" id="ARBA00004236"/>
    </source>
</evidence>
<dbReference type="InterPro" id="IPR058627">
    <property type="entry name" value="MdtA-like_C"/>
</dbReference>
<feature type="domain" description="Multidrug resistance protein MdtA-like C-terminal permuted SH3" evidence="9">
    <location>
        <begin position="337"/>
        <end position="400"/>
    </location>
</feature>
<keyword evidence="6" id="KW-1133">Transmembrane helix</keyword>
<evidence type="ECO:0000259" key="9">
    <source>
        <dbReference type="Pfam" id="PF25967"/>
    </source>
</evidence>
<feature type="region of interest" description="Disordered" evidence="5">
    <location>
        <begin position="1"/>
        <end position="30"/>
    </location>
</feature>
<dbReference type="EMBL" id="CP042906">
    <property type="protein sequence ID" value="QEX15111.1"/>
    <property type="molecule type" value="Genomic_DNA"/>
</dbReference>
<feature type="coiled-coil region" evidence="4">
    <location>
        <begin position="133"/>
        <end position="160"/>
    </location>
</feature>
<comment type="similarity">
    <text evidence="2">Belongs to the membrane fusion protein (MFP) (TC 8.A.1) family.</text>
</comment>
<keyword evidence="11" id="KW-1185">Reference proteome</keyword>
<dbReference type="PANTHER" id="PTHR30469">
    <property type="entry name" value="MULTIDRUG RESISTANCE PROTEIN MDTA"/>
    <property type="match status" value="1"/>
</dbReference>
<keyword evidence="6" id="KW-0812">Transmembrane</keyword>
<dbReference type="GO" id="GO:1990281">
    <property type="term" value="C:efflux pump complex"/>
    <property type="evidence" value="ECO:0007669"/>
    <property type="project" value="TreeGrafter"/>
</dbReference>
<dbReference type="Gene3D" id="2.40.50.100">
    <property type="match status" value="2"/>
</dbReference>
<evidence type="ECO:0000256" key="3">
    <source>
        <dbReference type="ARBA" id="ARBA00022448"/>
    </source>
</evidence>
<dbReference type="Gene3D" id="2.40.30.170">
    <property type="match status" value="1"/>
</dbReference>
<evidence type="ECO:0000259" key="8">
    <source>
        <dbReference type="Pfam" id="PF25944"/>
    </source>
</evidence>
<accession>A0A5J6MDF4</accession>
<evidence type="ECO:0000256" key="4">
    <source>
        <dbReference type="SAM" id="Coils"/>
    </source>
</evidence>
<feature type="transmembrane region" description="Helical" evidence="6">
    <location>
        <begin position="38"/>
        <end position="59"/>
    </location>
</feature>
<evidence type="ECO:0000313" key="11">
    <source>
        <dbReference type="Proteomes" id="UP000326202"/>
    </source>
</evidence>
<sequence>MHDTLQVTKPARAEGPARTQTAPRLASPAGKPKRRSRLWLALLLAVLIAGGGAAAWHFARASTSPTHVPTVAVTKGDLEASLTAVGALQPKNYVDVGAQVSGQLQSLHVTYGSEVKKGDLLAEIDPTVFSAKVASEQAQLRILQAQIAEQKAQLALAQSQNGRNQRLYKQNAVSQDVLQTGEANEAVARAQIAALQAQLEQAQSTLDGDLANLQYTKIYAPIDGTVVSISAQQGQTLNANQSAPVILRIADLNTMTVWAQVAEADIVKVKTDMPVHFSTLGMSDRQWTGIVRQILPTPEVINDVILYDVLIDVANPDHALMTQMSAQVFFVLGEAKNALLIPVAALEPVTAIAGDTQAGTPYKVKVRTATGIVTREIRVGLSDRANAAVIAGLAEGDMVVLPTASATAQTASRTQPPARLGF</sequence>
<keyword evidence="3" id="KW-0813">Transport</keyword>
<dbReference type="SUPFAM" id="SSF111369">
    <property type="entry name" value="HlyD-like secretion proteins"/>
    <property type="match status" value="1"/>
</dbReference>
<dbReference type="OrthoDB" id="9791520at2"/>
<feature type="coiled-coil region" evidence="4">
    <location>
        <begin position="185"/>
        <end position="212"/>
    </location>
</feature>
<dbReference type="InterPro" id="IPR058626">
    <property type="entry name" value="MdtA-like_b-barrel"/>
</dbReference>
<dbReference type="GO" id="GO:0015562">
    <property type="term" value="F:efflux transmembrane transporter activity"/>
    <property type="evidence" value="ECO:0007669"/>
    <property type="project" value="TreeGrafter"/>
</dbReference>
<dbReference type="Pfam" id="PF25917">
    <property type="entry name" value="BSH_RND"/>
    <property type="match status" value="1"/>
</dbReference>
<evidence type="ECO:0000259" key="7">
    <source>
        <dbReference type="Pfam" id="PF25917"/>
    </source>
</evidence>